<dbReference type="KEGG" id="pbar:105432085"/>
<name>A0A6I9WPF7_9HYME</name>
<evidence type="ECO:0000313" key="2">
    <source>
        <dbReference type="RefSeq" id="XP_011645008.1"/>
    </source>
</evidence>
<accession>A0A6I9WPF7</accession>
<reference evidence="2" key="1">
    <citation type="submission" date="2025-08" db="UniProtKB">
        <authorList>
            <consortium name="RefSeq"/>
        </authorList>
    </citation>
    <scope>IDENTIFICATION</scope>
</reference>
<keyword evidence="1" id="KW-1185">Reference proteome</keyword>
<proteinExistence type="predicted"/>
<protein>
    <submittedName>
        <fullName evidence="2">Uncharacterized protein LOC105432085</fullName>
    </submittedName>
</protein>
<dbReference type="Proteomes" id="UP000504615">
    <property type="component" value="Unplaced"/>
</dbReference>
<dbReference type="OrthoDB" id="6514900at2759"/>
<sequence length="110" mass="12504">MLESRVLKPENSLDYEQKAVSSLVQGNLPIKSRQRRVSSDQRRAELETLMTLSNITHQTQGKRSLVIRGNRQIDPVKIGRRRRFAVDQIPTELASIKVKHSGDPAYPLIS</sequence>
<dbReference type="RefSeq" id="XP_011645008.1">
    <property type="nucleotide sequence ID" value="XM_011646706.2"/>
</dbReference>
<evidence type="ECO:0000313" key="1">
    <source>
        <dbReference type="Proteomes" id="UP000504615"/>
    </source>
</evidence>
<dbReference type="AlphaFoldDB" id="A0A6I9WPF7"/>
<gene>
    <name evidence="2" type="primary">LOC105432085</name>
</gene>
<dbReference type="GeneID" id="105432085"/>
<organism evidence="1 2">
    <name type="scientific">Pogonomyrmex barbatus</name>
    <name type="common">red harvester ant</name>
    <dbReference type="NCBI Taxonomy" id="144034"/>
    <lineage>
        <taxon>Eukaryota</taxon>
        <taxon>Metazoa</taxon>
        <taxon>Ecdysozoa</taxon>
        <taxon>Arthropoda</taxon>
        <taxon>Hexapoda</taxon>
        <taxon>Insecta</taxon>
        <taxon>Pterygota</taxon>
        <taxon>Neoptera</taxon>
        <taxon>Endopterygota</taxon>
        <taxon>Hymenoptera</taxon>
        <taxon>Apocrita</taxon>
        <taxon>Aculeata</taxon>
        <taxon>Formicoidea</taxon>
        <taxon>Formicidae</taxon>
        <taxon>Myrmicinae</taxon>
        <taxon>Pogonomyrmex</taxon>
    </lineage>
</organism>